<feature type="region of interest" description="Disordered" evidence="10">
    <location>
        <begin position="1"/>
        <end position="51"/>
    </location>
</feature>
<keyword evidence="4" id="KW-0677">Repeat</keyword>
<dbReference type="Ensembl" id="ENSTGUT00000000424.2">
    <property type="protein sequence ID" value="ENSTGUP00000000418.2"/>
    <property type="gene ID" value="ENSTGUG00000000408.2"/>
</dbReference>
<evidence type="ECO:0000256" key="6">
    <source>
        <dbReference type="ARBA" id="ARBA00023038"/>
    </source>
</evidence>
<evidence type="ECO:0000256" key="8">
    <source>
        <dbReference type="ARBA" id="ARBA00039368"/>
    </source>
</evidence>
<accession>H0YQ65</accession>
<dbReference type="Pfam" id="PF00595">
    <property type="entry name" value="PDZ"/>
    <property type="match status" value="1"/>
</dbReference>
<feature type="region of interest" description="Disordered" evidence="10">
    <location>
        <begin position="476"/>
        <end position="723"/>
    </location>
</feature>
<dbReference type="SMART" id="SM00132">
    <property type="entry name" value="LIM"/>
    <property type="match status" value="3"/>
</dbReference>
<dbReference type="FunFam" id="2.10.110.10:FF:000010">
    <property type="entry name" value="PDZ and LIM domain protein 5"/>
    <property type="match status" value="1"/>
</dbReference>
<feature type="domain" description="LIM zinc-binding" evidence="11">
    <location>
        <begin position="850"/>
        <end position="908"/>
    </location>
</feature>
<dbReference type="GO" id="GO:0005912">
    <property type="term" value="C:adherens junction"/>
    <property type="evidence" value="ECO:0007669"/>
    <property type="project" value="TreeGrafter"/>
</dbReference>
<feature type="region of interest" description="Disordered" evidence="10">
    <location>
        <begin position="335"/>
        <end position="369"/>
    </location>
</feature>
<evidence type="ECO:0000259" key="12">
    <source>
        <dbReference type="PROSITE" id="PS50106"/>
    </source>
</evidence>
<sequence>MGGGLGASLQGKAGGQGRARVGQSRRPHPCRGAAVWDGEGSRGAPAVRVGLPSNKQGCPACARWGPPVQSGPVPPGRGEGYPPAPSRRLAGACAAPGRRECLTRSSSPGPPSGERTGVVLHALYRPHRPGESGGTLAPGPCEAWGAPPPAPAALGRKVLGPFGGLCRLLPEMGDMESYKVMLNGPAPWGFRLQGGKDFSMPLSISRLTLGGKAAQAGVGVGDWVLYIDGESTSAMTHIEAQNRIRACGDRLCLTLSRAQTQLGKPQKVLSLDKQPPQLLESPSTPVCDPVKLRMLEDIEDSKPHSWTSQSRSFRKLSRLVGADAMEDGEDELVKKPRDAHGSSWGTVEQWQPPQPLEPPSTPGCDPGKLRMLEDAEDWQPRTGTSQSLSFRKLAQLTGTDGMEDGEDEFIKKPRDAHGSNWGTGQHRQPPQPLEPPGDTVCDPVKLRMLEDIVDSKPHTWTSQSRSFRKLARLVGASSMDDGEDEPIKKPRDSHGSSWGIVEQRQPLEPPSTPGCDPGKLRLMEDAEGWQPRTGTSQSRSFRRLAQLTGTDGMEDGEDEIVKKPRDSHGSSWGTVEQRQPPQPLEPPSTPGCNPGKLRLMEDAEDWQPRTGTSQSRTFRKLAQLTGTDSSMEDHDDVFVRKPSQVSVPDPSPGATMKTEPGLAPRTPSATPSPTSRPPWAVDPSFAERYAPDKTSTVVSKHSQPATPTPMQNRSSIVQAAQQAPEGPGRTPLCYKCNKVIRGRYLVALGHYYHPEEFICCQCRKVLDEGGFFEEKGSIFCPKCYDTRYAPSCAKCKKKITGEVMHALKMTWHVQCFTCNACKTPIRNRAFYMEEGQPYCERDYEKMFGTKCRGCDFKIDAGDRFLEALGFSWHDTCFVCAICQTNLEGKTFYSKKDKPLCKSHAFSHV</sequence>
<dbReference type="GO" id="GO:0046872">
    <property type="term" value="F:metal ion binding"/>
    <property type="evidence" value="ECO:0007669"/>
    <property type="project" value="UniProtKB-KW"/>
</dbReference>
<evidence type="ECO:0000256" key="9">
    <source>
        <dbReference type="PROSITE-ProRule" id="PRU00125"/>
    </source>
</evidence>
<feature type="domain" description="PDZ" evidence="12">
    <location>
        <begin position="183"/>
        <end position="259"/>
    </location>
</feature>
<dbReference type="InterPro" id="IPR036034">
    <property type="entry name" value="PDZ_sf"/>
</dbReference>
<dbReference type="GO" id="GO:0007507">
    <property type="term" value="P:heart development"/>
    <property type="evidence" value="ECO:0007669"/>
    <property type="project" value="TreeGrafter"/>
</dbReference>
<dbReference type="CDD" id="cd09452">
    <property type="entry name" value="LIM1_Enigma"/>
    <property type="match status" value="1"/>
</dbReference>
<feature type="compositionally biased region" description="Basic and acidic residues" evidence="10">
    <location>
        <begin position="559"/>
        <end position="568"/>
    </location>
</feature>
<dbReference type="AlphaFoldDB" id="H0YQ65"/>
<comment type="subcellular location">
    <subcellularLocation>
        <location evidence="1">Cytoplasm</location>
        <location evidence="1">Cytoskeleton</location>
    </subcellularLocation>
</comment>
<proteinExistence type="predicted"/>
<evidence type="ECO:0000256" key="5">
    <source>
        <dbReference type="ARBA" id="ARBA00022833"/>
    </source>
</evidence>
<feature type="compositionally biased region" description="Polar residues" evidence="10">
    <location>
        <begin position="693"/>
        <end position="721"/>
    </location>
</feature>
<dbReference type="CDD" id="cd06753">
    <property type="entry name" value="PDZ_PDLIM-like"/>
    <property type="match status" value="1"/>
</dbReference>
<keyword evidence="6 9" id="KW-0440">LIM domain</keyword>
<dbReference type="GO" id="GO:0051371">
    <property type="term" value="F:muscle alpha-actinin binding"/>
    <property type="evidence" value="ECO:0007669"/>
    <property type="project" value="TreeGrafter"/>
</dbReference>
<dbReference type="InterPro" id="IPR001781">
    <property type="entry name" value="Znf_LIM"/>
</dbReference>
<feature type="compositionally biased region" description="Low complexity" evidence="10">
    <location>
        <begin position="663"/>
        <end position="673"/>
    </location>
</feature>
<dbReference type="CDD" id="cd09458">
    <property type="entry name" value="LIM3_Enigma"/>
    <property type="match status" value="1"/>
</dbReference>
<dbReference type="InterPro" id="IPR050604">
    <property type="entry name" value="PDZ-LIM_domain"/>
</dbReference>
<dbReference type="FunFam" id="2.10.110.10:FF:000014">
    <property type="entry name" value="PDZ and LIM domain protein 5"/>
    <property type="match status" value="1"/>
</dbReference>
<feature type="compositionally biased region" description="Pro residues" evidence="10">
    <location>
        <begin position="352"/>
        <end position="361"/>
    </location>
</feature>
<dbReference type="PANTHER" id="PTHR24214">
    <property type="entry name" value="PDZ AND LIM DOMAIN PROTEIN ZASP"/>
    <property type="match status" value="1"/>
</dbReference>
<protein>
    <recommendedName>
        <fullName evidence="8">PDZ and LIM domain protein 7</fullName>
    </recommendedName>
</protein>
<dbReference type="HOGENOM" id="CLU_001357_8_0_1"/>
<evidence type="ECO:0000256" key="1">
    <source>
        <dbReference type="ARBA" id="ARBA00004245"/>
    </source>
</evidence>
<feature type="compositionally biased region" description="Pro residues" evidence="10">
    <location>
        <begin position="580"/>
        <end position="589"/>
    </location>
</feature>
<dbReference type="GO" id="GO:0003779">
    <property type="term" value="F:actin binding"/>
    <property type="evidence" value="ECO:0007669"/>
    <property type="project" value="TreeGrafter"/>
</dbReference>
<dbReference type="PROSITE" id="PS50023">
    <property type="entry name" value="LIM_DOMAIN_2"/>
    <property type="match status" value="3"/>
</dbReference>
<dbReference type="GO" id="GO:0030018">
    <property type="term" value="C:Z disc"/>
    <property type="evidence" value="ECO:0007669"/>
    <property type="project" value="TreeGrafter"/>
</dbReference>
<feature type="compositionally biased region" description="Basic and acidic residues" evidence="10">
    <location>
        <begin position="408"/>
        <end position="417"/>
    </location>
</feature>
<dbReference type="GO" id="GO:0030036">
    <property type="term" value="P:actin cytoskeleton organization"/>
    <property type="evidence" value="ECO:0007669"/>
    <property type="project" value="TreeGrafter"/>
</dbReference>
<dbReference type="FunCoup" id="H0YQ65">
    <property type="interactions" value="523"/>
</dbReference>
<feature type="region of interest" description="Disordered" evidence="10">
    <location>
        <begin position="398"/>
        <end position="441"/>
    </location>
</feature>
<keyword evidence="2" id="KW-0963">Cytoplasm</keyword>
<dbReference type="InParanoid" id="H0YQ65"/>
<keyword evidence="5 9" id="KW-0862">Zinc</keyword>
<feature type="region of interest" description="Disordered" evidence="10">
    <location>
        <begin position="63"/>
        <end position="90"/>
    </location>
</feature>
<feature type="domain" description="LIM zinc-binding" evidence="11">
    <location>
        <begin position="790"/>
        <end position="849"/>
    </location>
</feature>
<evidence type="ECO:0000256" key="7">
    <source>
        <dbReference type="ARBA" id="ARBA00023212"/>
    </source>
</evidence>
<dbReference type="FunFam" id="2.10.110.10:FF:000020">
    <property type="entry name" value="PDZ and LIM domain protein 5"/>
    <property type="match status" value="1"/>
</dbReference>
<dbReference type="CDD" id="cd09456">
    <property type="entry name" value="LIM2_Enigma"/>
    <property type="match status" value="1"/>
</dbReference>
<dbReference type="PROSITE" id="PS50106">
    <property type="entry name" value="PDZ"/>
    <property type="match status" value="1"/>
</dbReference>
<keyword evidence="3 9" id="KW-0479">Metal-binding</keyword>
<dbReference type="Gene3D" id="2.10.110.10">
    <property type="entry name" value="Cysteine Rich Protein"/>
    <property type="match status" value="3"/>
</dbReference>
<dbReference type="SUPFAM" id="SSF57716">
    <property type="entry name" value="Glucocorticoid receptor-like (DNA-binding domain)"/>
    <property type="match status" value="4"/>
</dbReference>
<evidence type="ECO:0000256" key="2">
    <source>
        <dbReference type="ARBA" id="ARBA00022490"/>
    </source>
</evidence>
<dbReference type="GO" id="GO:0031941">
    <property type="term" value="C:filamentous actin"/>
    <property type="evidence" value="ECO:0007669"/>
    <property type="project" value="TreeGrafter"/>
</dbReference>
<dbReference type="OMA" id="ACSKIIR"/>
<reference evidence="13 14" key="1">
    <citation type="journal article" date="2010" name="Nature">
        <title>The genome of a songbird.</title>
        <authorList>
            <person name="Warren W.C."/>
            <person name="Clayton D.F."/>
            <person name="Ellegren H."/>
            <person name="Arnold A.P."/>
            <person name="Hillier L.W."/>
            <person name="Kunstner A."/>
            <person name="Searle S."/>
            <person name="White S."/>
            <person name="Vilella A.J."/>
            <person name="Fairley S."/>
            <person name="Heger A."/>
            <person name="Kong L."/>
            <person name="Ponting C.P."/>
            <person name="Jarvis E.D."/>
            <person name="Mello C.V."/>
            <person name="Minx P."/>
            <person name="Lovell P."/>
            <person name="Velho T.A."/>
            <person name="Ferris M."/>
            <person name="Balakrishnan C.N."/>
            <person name="Sinha S."/>
            <person name="Blatti C."/>
            <person name="London S.E."/>
            <person name="Li Y."/>
            <person name="Lin Y.C."/>
            <person name="George J."/>
            <person name="Sweedler J."/>
            <person name="Southey B."/>
            <person name="Gunaratne P."/>
            <person name="Watson M."/>
            <person name="Nam K."/>
            <person name="Backstrom N."/>
            <person name="Smeds L."/>
            <person name="Nabholz B."/>
            <person name="Itoh Y."/>
            <person name="Whitney O."/>
            <person name="Pfenning A.R."/>
            <person name="Howard J."/>
            <person name="Volker M."/>
            <person name="Skinner B.M."/>
            <person name="Griffin D.K."/>
            <person name="Ye L."/>
            <person name="McLaren W.M."/>
            <person name="Flicek P."/>
            <person name="Quesada V."/>
            <person name="Velasco G."/>
            <person name="Lopez-Otin C."/>
            <person name="Puente X.S."/>
            <person name="Olender T."/>
            <person name="Lancet D."/>
            <person name="Smit A.F."/>
            <person name="Hubley R."/>
            <person name="Konkel M.K."/>
            <person name="Walker J.A."/>
            <person name="Batzer M.A."/>
            <person name="Gu W."/>
            <person name="Pollock D.D."/>
            <person name="Chen L."/>
            <person name="Cheng Z."/>
            <person name="Eichler E.E."/>
            <person name="Stapley J."/>
            <person name="Slate J."/>
            <person name="Ekblom R."/>
            <person name="Birkhead T."/>
            <person name="Burke T."/>
            <person name="Burt D."/>
            <person name="Scharff C."/>
            <person name="Adam I."/>
            <person name="Richard H."/>
            <person name="Sultan M."/>
            <person name="Soldatov A."/>
            <person name="Lehrach H."/>
            <person name="Edwards S.V."/>
            <person name="Yang S.P."/>
            <person name="Li X."/>
            <person name="Graves T."/>
            <person name="Fulton L."/>
            <person name="Nelson J."/>
            <person name="Chinwalla A."/>
            <person name="Hou S."/>
            <person name="Mardis E.R."/>
            <person name="Wilson R.K."/>
        </authorList>
    </citation>
    <scope>NUCLEOTIDE SEQUENCE [LARGE SCALE GENOMIC DNA]</scope>
</reference>
<evidence type="ECO:0000313" key="14">
    <source>
        <dbReference type="Proteomes" id="UP000007754"/>
    </source>
</evidence>
<dbReference type="Proteomes" id="UP000007754">
    <property type="component" value="Chromosome 13"/>
</dbReference>
<evidence type="ECO:0000259" key="11">
    <source>
        <dbReference type="PROSITE" id="PS50023"/>
    </source>
</evidence>
<dbReference type="PROSITE" id="PS00478">
    <property type="entry name" value="LIM_DOMAIN_1"/>
    <property type="match status" value="1"/>
</dbReference>
<name>H0YQ65_TAEGU</name>
<evidence type="ECO:0000256" key="3">
    <source>
        <dbReference type="ARBA" id="ARBA00022723"/>
    </source>
</evidence>
<dbReference type="FunFam" id="2.30.42.10:FF:000019">
    <property type="entry name" value="LIM domain binding 3 isoform 1"/>
    <property type="match status" value="1"/>
</dbReference>
<feature type="compositionally biased region" description="Basic and acidic residues" evidence="10">
    <location>
        <begin position="485"/>
        <end position="494"/>
    </location>
</feature>
<dbReference type="GeneTree" id="ENSGT00940000159626"/>
<evidence type="ECO:0000256" key="10">
    <source>
        <dbReference type="SAM" id="MobiDB-lite"/>
    </source>
</evidence>
<dbReference type="Pfam" id="PF00412">
    <property type="entry name" value="LIM"/>
    <property type="match status" value="3"/>
</dbReference>
<dbReference type="SMART" id="SM00228">
    <property type="entry name" value="PDZ"/>
    <property type="match status" value="1"/>
</dbReference>
<dbReference type="PANTHER" id="PTHR24214:SF0">
    <property type="entry name" value="PDZ AND LIM DOMAIN PROTEIN 7"/>
    <property type="match status" value="1"/>
</dbReference>
<keyword evidence="14" id="KW-1185">Reference proteome</keyword>
<dbReference type="GO" id="GO:0001725">
    <property type="term" value="C:stress fiber"/>
    <property type="evidence" value="ECO:0007669"/>
    <property type="project" value="TreeGrafter"/>
</dbReference>
<reference evidence="13" key="3">
    <citation type="submission" date="2025-09" db="UniProtKB">
        <authorList>
            <consortium name="Ensembl"/>
        </authorList>
    </citation>
    <scope>IDENTIFICATION</scope>
</reference>
<dbReference type="Gene3D" id="2.30.42.10">
    <property type="match status" value="1"/>
</dbReference>
<dbReference type="InterPro" id="IPR001478">
    <property type="entry name" value="PDZ"/>
</dbReference>
<reference evidence="13" key="2">
    <citation type="submission" date="2025-08" db="UniProtKB">
        <authorList>
            <consortium name="Ensembl"/>
        </authorList>
    </citation>
    <scope>IDENTIFICATION</scope>
</reference>
<organism evidence="13 14">
    <name type="scientific">Taeniopygia guttata</name>
    <name type="common">Zebra finch</name>
    <name type="synonym">Poephila guttata</name>
    <dbReference type="NCBI Taxonomy" id="59729"/>
    <lineage>
        <taxon>Eukaryota</taxon>
        <taxon>Metazoa</taxon>
        <taxon>Chordata</taxon>
        <taxon>Craniata</taxon>
        <taxon>Vertebrata</taxon>
        <taxon>Euteleostomi</taxon>
        <taxon>Archelosauria</taxon>
        <taxon>Archosauria</taxon>
        <taxon>Dinosauria</taxon>
        <taxon>Saurischia</taxon>
        <taxon>Theropoda</taxon>
        <taxon>Coelurosauria</taxon>
        <taxon>Aves</taxon>
        <taxon>Neognathae</taxon>
        <taxon>Neoaves</taxon>
        <taxon>Telluraves</taxon>
        <taxon>Australaves</taxon>
        <taxon>Passeriformes</taxon>
        <taxon>Passeroidea</taxon>
        <taxon>Estrildidae</taxon>
        <taxon>Estrildinae</taxon>
        <taxon>Taeniopygia</taxon>
    </lineage>
</organism>
<feature type="compositionally biased region" description="Gly residues" evidence="10">
    <location>
        <begin position="1"/>
        <end position="17"/>
    </location>
</feature>
<dbReference type="GO" id="GO:0061061">
    <property type="term" value="P:muscle structure development"/>
    <property type="evidence" value="ECO:0007669"/>
    <property type="project" value="TreeGrafter"/>
</dbReference>
<evidence type="ECO:0000313" key="13">
    <source>
        <dbReference type="Ensembl" id="ENSTGUP00000000418.2"/>
    </source>
</evidence>
<feature type="domain" description="LIM zinc-binding" evidence="11">
    <location>
        <begin position="731"/>
        <end position="789"/>
    </location>
</feature>
<keyword evidence="7" id="KW-0206">Cytoskeleton</keyword>
<dbReference type="SUPFAM" id="SSF50156">
    <property type="entry name" value="PDZ domain-like"/>
    <property type="match status" value="1"/>
</dbReference>
<evidence type="ECO:0000256" key="4">
    <source>
        <dbReference type="ARBA" id="ARBA00022737"/>
    </source>
</evidence>